<dbReference type="Pfam" id="PF15615">
    <property type="entry name" value="TerB_C"/>
    <property type="match status" value="1"/>
</dbReference>
<dbReference type="AlphaFoldDB" id="A0A479ZV68"/>
<feature type="domain" description="TerB-C" evidence="1">
    <location>
        <begin position="4"/>
        <end position="118"/>
    </location>
</feature>
<dbReference type="InterPro" id="IPR028932">
    <property type="entry name" value="TerB-C"/>
</dbReference>
<dbReference type="RefSeq" id="WP_137667014.1">
    <property type="nucleotide sequence ID" value="NZ_BJCE01000039.1"/>
</dbReference>
<keyword evidence="3" id="KW-1185">Reference proteome</keyword>
<evidence type="ECO:0000313" key="3">
    <source>
        <dbReference type="Proteomes" id="UP000300142"/>
    </source>
</evidence>
<gene>
    <name evidence="2" type="ORF">SR1949_16090</name>
</gene>
<proteinExistence type="predicted"/>
<evidence type="ECO:0000259" key="1">
    <source>
        <dbReference type="Pfam" id="PF15615"/>
    </source>
</evidence>
<dbReference type="EMBL" id="BJCE01000039">
    <property type="protein sequence ID" value="GCL36505.1"/>
    <property type="molecule type" value="Genomic_DNA"/>
</dbReference>
<accession>A0A479ZV68</accession>
<dbReference type="Proteomes" id="UP000300142">
    <property type="component" value="Unassembled WGS sequence"/>
</dbReference>
<sequence>MDTMDRLSELIAKTEKLLDQLKSTFEIYEGFQYQRDDRNLEWQNFREKISQDQIEILTAIATQENLQDTIKKIAERNITIPSLLIDDINKIAYDTLGEIIIETNNEIPKIANDYLLMVETMISSL</sequence>
<organism evidence="2 3">
    <name type="scientific">Sphaerospermopsis reniformis</name>
    <dbReference type="NCBI Taxonomy" id="531300"/>
    <lineage>
        <taxon>Bacteria</taxon>
        <taxon>Bacillati</taxon>
        <taxon>Cyanobacteriota</taxon>
        <taxon>Cyanophyceae</taxon>
        <taxon>Nostocales</taxon>
        <taxon>Aphanizomenonaceae</taxon>
        <taxon>Sphaerospermopsis</taxon>
    </lineage>
</organism>
<protein>
    <recommendedName>
        <fullName evidence="1">TerB-C domain-containing protein</fullName>
    </recommendedName>
</protein>
<comment type="caution">
    <text evidence="2">The sequence shown here is derived from an EMBL/GenBank/DDBJ whole genome shotgun (WGS) entry which is preliminary data.</text>
</comment>
<evidence type="ECO:0000313" key="2">
    <source>
        <dbReference type="EMBL" id="GCL36505.1"/>
    </source>
</evidence>
<name>A0A479ZV68_9CYAN</name>
<reference evidence="3" key="1">
    <citation type="submission" date="2019-02" db="EMBL/GenBank/DDBJ databases">
        <title>Draft genome sequence of Sphaerospermopsis reniformis NIES-1949.</title>
        <authorList>
            <person name="Yamaguchi H."/>
            <person name="Suzuki S."/>
            <person name="Kawachi M."/>
        </authorList>
    </citation>
    <scope>NUCLEOTIDE SEQUENCE [LARGE SCALE GENOMIC DNA]</scope>
    <source>
        <strain evidence="3">NIES-1949</strain>
    </source>
</reference>